<evidence type="ECO:0000256" key="6">
    <source>
        <dbReference type="ARBA" id="ARBA00023118"/>
    </source>
</evidence>
<dbReference type="Gene3D" id="1.20.120.920">
    <property type="entry name" value="CRISPR-associated endonuclease Cas1, C-terminal domain"/>
    <property type="match status" value="1"/>
</dbReference>
<comment type="similarity">
    <text evidence="10">Belongs to the CRISPR-associated endonuclease Cas1 family.</text>
</comment>
<dbReference type="InterPro" id="IPR050646">
    <property type="entry name" value="Cas1"/>
</dbReference>
<evidence type="ECO:0000256" key="9">
    <source>
        <dbReference type="ARBA" id="ARBA00038592"/>
    </source>
</evidence>
<dbReference type="GO" id="GO:0003677">
    <property type="term" value="F:DNA binding"/>
    <property type="evidence" value="ECO:0007669"/>
    <property type="project" value="UniProtKB-KW"/>
</dbReference>
<dbReference type="GO" id="GO:0046872">
    <property type="term" value="F:metal ion binding"/>
    <property type="evidence" value="ECO:0007669"/>
    <property type="project" value="UniProtKB-UniRule"/>
</dbReference>
<keyword evidence="3 10" id="KW-0255">Endonuclease</keyword>
<dbReference type="RefSeq" id="WP_082055767.1">
    <property type="nucleotide sequence ID" value="NZ_JYBP01000003.1"/>
</dbReference>
<dbReference type="CDD" id="cd09721">
    <property type="entry name" value="Cas1_I-C"/>
    <property type="match status" value="1"/>
</dbReference>
<dbReference type="OrthoDB" id="9803119at2"/>
<dbReference type="PANTHER" id="PTHR34353">
    <property type="entry name" value="CRISPR-ASSOCIATED ENDONUCLEASE CAS1 1"/>
    <property type="match status" value="1"/>
</dbReference>
<comment type="subunit">
    <text evidence="9 10">Homodimer, forms a heterotetramer with a Cas2 homodimer.</text>
</comment>
<evidence type="ECO:0000256" key="10">
    <source>
        <dbReference type="HAMAP-Rule" id="MF_01470"/>
    </source>
</evidence>
<evidence type="ECO:0000256" key="1">
    <source>
        <dbReference type="ARBA" id="ARBA00022722"/>
    </source>
</evidence>
<evidence type="ECO:0000256" key="5">
    <source>
        <dbReference type="ARBA" id="ARBA00022842"/>
    </source>
</evidence>
<dbReference type="PATRIC" id="fig|1462.6.peg.604"/>
<comment type="caution">
    <text evidence="11">The sequence shown here is derived from an EMBL/GenBank/DDBJ whole genome shotgun (WGS) entry which is preliminary data.</text>
</comment>
<accession>A0A0D8BUS4</accession>
<comment type="cofactor">
    <cofactor evidence="10">
        <name>Mg(2+)</name>
        <dbReference type="ChEBI" id="CHEBI:18420"/>
    </cofactor>
    <cofactor evidence="10">
        <name>Mn(2+)</name>
        <dbReference type="ChEBI" id="CHEBI:29035"/>
    </cofactor>
</comment>
<keyword evidence="2 10" id="KW-0479">Metal-binding</keyword>
<dbReference type="EC" id="3.1.-.-" evidence="10"/>
<evidence type="ECO:0000256" key="4">
    <source>
        <dbReference type="ARBA" id="ARBA00022801"/>
    </source>
</evidence>
<evidence type="ECO:0000313" key="11">
    <source>
        <dbReference type="EMBL" id="KJE27958.1"/>
    </source>
</evidence>
<dbReference type="AlphaFoldDB" id="A0A0D8BUS4"/>
<keyword evidence="7 10" id="KW-0238">DNA-binding</keyword>
<dbReference type="Gene3D" id="3.100.10.20">
    <property type="entry name" value="CRISPR-associated endonuclease Cas1, N-terminal domain"/>
    <property type="match status" value="1"/>
</dbReference>
<dbReference type="NCBIfam" id="TIGR00287">
    <property type="entry name" value="cas1"/>
    <property type="match status" value="1"/>
</dbReference>
<comment type="function">
    <text evidence="10">CRISPR (clustered regularly interspaced short palindromic repeat), is an adaptive immune system that provides protection against mobile genetic elements (viruses, transposable elements and conjugative plasmids). CRISPR clusters contain spacers, sequences complementary to antecedent mobile elements, and target invading nucleic acids. CRISPR clusters are transcribed and processed into CRISPR RNA (crRNA). Acts as a dsDNA endonuclease. Involved in the integration of spacer DNA into the CRISPR cassette.</text>
</comment>
<dbReference type="Proteomes" id="UP000032522">
    <property type="component" value="Unassembled WGS sequence"/>
</dbReference>
<dbReference type="InterPro" id="IPR019856">
    <property type="entry name" value="CRISPR-assoc_Cas1_DVULG"/>
</dbReference>
<feature type="binding site" evidence="10">
    <location>
        <position position="165"/>
    </location>
    <ligand>
        <name>Mn(2+)</name>
        <dbReference type="ChEBI" id="CHEBI:29035"/>
    </ligand>
</feature>
<keyword evidence="5 10" id="KW-0460">Magnesium</keyword>
<gene>
    <name evidence="10 11" type="primary">cas1</name>
    <name evidence="11" type="ORF">LG52_476</name>
</gene>
<evidence type="ECO:0000256" key="7">
    <source>
        <dbReference type="ARBA" id="ARBA00023125"/>
    </source>
</evidence>
<dbReference type="InterPro" id="IPR002729">
    <property type="entry name" value="CRISPR-assoc_Cas1"/>
</dbReference>
<feature type="binding site" evidence="10">
    <location>
        <position position="249"/>
    </location>
    <ligand>
        <name>Mn(2+)</name>
        <dbReference type="ChEBI" id="CHEBI:29035"/>
    </ligand>
</feature>
<dbReference type="GO" id="GO:0051607">
    <property type="term" value="P:defense response to virus"/>
    <property type="evidence" value="ECO:0007669"/>
    <property type="project" value="UniProtKB-UniRule"/>
</dbReference>
<dbReference type="EMBL" id="JYBP01000003">
    <property type="protein sequence ID" value="KJE27958.1"/>
    <property type="molecule type" value="Genomic_DNA"/>
</dbReference>
<dbReference type="Pfam" id="PF01867">
    <property type="entry name" value="Cas_Cas1"/>
    <property type="match status" value="1"/>
</dbReference>
<name>A0A0D8BUS4_GEOKU</name>
<dbReference type="PANTHER" id="PTHR34353:SF2">
    <property type="entry name" value="CRISPR-ASSOCIATED ENDONUCLEASE CAS1 1"/>
    <property type="match status" value="1"/>
</dbReference>
<protein>
    <recommendedName>
        <fullName evidence="10">CRISPR-associated endonuclease Cas1</fullName>
        <ecNumber evidence="10">3.1.-.-</ecNumber>
    </recommendedName>
</protein>
<evidence type="ECO:0000256" key="8">
    <source>
        <dbReference type="ARBA" id="ARBA00023211"/>
    </source>
</evidence>
<proteinExistence type="inferred from homology"/>
<keyword evidence="1 10" id="KW-0540">Nuclease</keyword>
<evidence type="ECO:0000256" key="3">
    <source>
        <dbReference type="ARBA" id="ARBA00022759"/>
    </source>
</evidence>
<dbReference type="InterPro" id="IPR042206">
    <property type="entry name" value="CRISPR-assoc_Cas1_C"/>
</dbReference>
<keyword evidence="4 10" id="KW-0378">Hydrolase</keyword>
<reference evidence="11 12" key="1">
    <citation type="submission" date="2015-01" db="EMBL/GenBank/DDBJ databases">
        <authorList>
            <person name="Filippidou S."/>
            <person name="Jeanneret N."/>
            <person name="Russel-Delif L."/>
            <person name="Junier T."/>
            <person name="Wunderlin T."/>
            <person name="Molina V."/>
            <person name="Johnson S.L."/>
            <person name="Davenport K.W."/>
            <person name="Chain P.S."/>
            <person name="Dorador C."/>
            <person name="Junier P."/>
        </authorList>
    </citation>
    <scope>NUCLEOTIDE SEQUENCE [LARGE SCALE GENOMIC DNA]</scope>
    <source>
        <strain evidence="11 12">Et7/4</strain>
    </source>
</reference>
<dbReference type="HAMAP" id="MF_01470">
    <property type="entry name" value="Cas1"/>
    <property type="match status" value="1"/>
</dbReference>
<dbReference type="GO" id="GO:0004520">
    <property type="term" value="F:DNA endonuclease activity"/>
    <property type="evidence" value="ECO:0007669"/>
    <property type="project" value="InterPro"/>
</dbReference>
<dbReference type="InterPro" id="IPR042211">
    <property type="entry name" value="CRISPR-assoc_Cas1_N"/>
</dbReference>
<keyword evidence="8 10" id="KW-0464">Manganese</keyword>
<sequence length="343" mass="39150">MIKLLLNTLYVQTQQAYLRLDHETIVVEVEGTKTLQVPIHHIGAIVMFGHVSISPYLLGKCANQGISVIWYDAYGRFLARATGRTSGNVLLRRAQHQILEDEKRMLHIASRFVSGKIRNSKSVLQRGMRDYPEKRLRLEQSVKQLDQSLRNIGKQTTLDELRGVEGYASSVYFEAFASLIRSDEDGFFAFTVRSRRPPRNPINACLSFAYSILTQDCISALEGVGLDPQIGYLHALRPGKPSLGLDLVEEFRPYLADRFVLTLINRKQLDKSDFDMRPGGAVFLNEKGRRTFLAAYQKRKQEEIQHPIINQKVPLGLLPHVHARLLARYLRGDIDEYVPFVMR</sequence>
<feature type="binding site" evidence="10">
    <location>
        <position position="234"/>
    </location>
    <ligand>
        <name>Mn(2+)</name>
        <dbReference type="ChEBI" id="CHEBI:29035"/>
    </ligand>
</feature>
<dbReference type="GO" id="GO:0043571">
    <property type="term" value="P:maintenance of CRISPR repeat elements"/>
    <property type="evidence" value="ECO:0007669"/>
    <property type="project" value="UniProtKB-UniRule"/>
</dbReference>
<evidence type="ECO:0000256" key="2">
    <source>
        <dbReference type="ARBA" id="ARBA00022723"/>
    </source>
</evidence>
<dbReference type="NCBIfam" id="TIGR03640">
    <property type="entry name" value="cas1_DVULG"/>
    <property type="match status" value="1"/>
</dbReference>
<keyword evidence="6 10" id="KW-0051">Antiviral defense</keyword>
<evidence type="ECO:0000313" key="12">
    <source>
        <dbReference type="Proteomes" id="UP000032522"/>
    </source>
</evidence>
<organism evidence="11 12">
    <name type="scientific">Geobacillus kaustophilus</name>
    <dbReference type="NCBI Taxonomy" id="1462"/>
    <lineage>
        <taxon>Bacteria</taxon>
        <taxon>Bacillati</taxon>
        <taxon>Bacillota</taxon>
        <taxon>Bacilli</taxon>
        <taxon>Bacillales</taxon>
        <taxon>Anoxybacillaceae</taxon>
        <taxon>Geobacillus</taxon>
        <taxon>Geobacillus thermoleovorans group</taxon>
    </lineage>
</organism>
<dbReference type="GO" id="GO:0016787">
    <property type="term" value="F:hydrolase activity"/>
    <property type="evidence" value="ECO:0007669"/>
    <property type="project" value="UniProtKB-KW"/>
</dbReference>